<accession>A0A511QU66</accession>
<gene>
    <name evidence="2" type="ORF">VSU01S_25910</name>
</gene>
<evidence type="ECO:0000313" key="2">
    <source>
        <dbReference type="EMBL" id="GEM80346.1"/>
    </source>
</evidence>
<comment type="caution">
    <text evidence="2">The sequence shown here is derived from an EMBL/GenBank/DDBJ whole genome shotgun (WGS) entry which is preliminary data.</text>
</comment>
<evidence type="ECO:0000256" key="1">
    <source>
        <dbReference type="SAM" id="SignalP"/>
    </source>
</evidence>
<organism evidence="2 3">
    <name type="scientific">Vibrio superstes NBRC 103154</name>
    <dbReference type="NCBI Taxonomy" id="1219062"/>
    <lineage>
        <taxon>Bacteria</taxon>
        <taxon>Pseudomonadati</taxon>
        <taxon>Pseudomonadota</taxon>
        <taxon>Gammaproteobacteria</taxon>
        <taxon>Vibrionales</taxon>
        <taxon>Vibrionaceae</taxon>
        <taxon>Vibrio</taxon>
    </lineage>
</organism>
<keyword evidence="3" id="KW-1185">Reference proteome</keyword>
<name>A0A511QU66_9VIBR</name>
<sequence>MKPILILITVLFSSFCFSAQTLNWQDLVPKIEAPTQSVPELSQTELQLFQDILAYRLASERRTLSKEEQLGLSSRLEIAKEINLDVDRLTEIRQSYLSAKERAMSTTVSDLPIGEVTINGFLVPLQMDGMKTTQFLLVPTADACVHTPPPPINQIIVVDFKEGFELQSLDVPVSVSGTIHSKPSQLDVNFSDGNQAINSGYQISASDITTL</sequence>
<protein>
    <recommendedName>
        <fullName evidence="4">DUF3299 domain-containing protein</fullName>
    </recommendedName>
</protein>
<feature type="signal peptide" evidence="1">
    <location>
        <begin position="1"/>
        <end position="19"/>
    </location>
</feature>
<feature type="chain" id="PRO_5021961438" description="DUF3299 domain-containing protein" evidence="1">
    <location>
        <begin position="20"/>
        <end position="211"/>
    </location>
</feature>
<evidence type="ECO:0000313" key="3">
    <source>
        <dbReference type="Proteomes" id="UP000321113"/>
    </source>
</evidence>
<dbReference type="Gene3D" id="2.40.50.870">
    <property type="entry name" value="Protein of unknown function (DUF3299)"/>
    <property type="match status" value="1"/>
</dbReference>
<keyword evidence="1" id="KW-0732">Signal</keyword>
<dbReference type="EMBL" id="BJXK01000010">
    <property type="protein sequence ID" value="GEM80346.1"/>
    <property type="molecule type" value="Genomic_DNA"/>
</dbReference>
<dbReference type="OrthoDB" id="9784998at2"/>
<dbReference type="InterPro" id="IPR021727">
    <property type="entry name" value="DUF3299"/>
</dbReference>
<reference evidence="2 3" key="1">
    <citation type="submission" date="2019-07" db="EMBL/GenBank/DDBJ databases">
        <title>Whole genome shotgun sequence of Vibrio superstes NBRC 103154.</title>
        <authorList>
            <person name="Hosoyama A."/>
            <person name="Uohara A."/>
            <person name="Ohji S."/>
            <person name="Ichikawa N."/>
        </authorList>
    </citation>
    <scope>NUCLEOTIDE SEQUENCE [LARGE SCALE GENOMIC DNA]</scope>
    <source>
        <strain evidence="2 3">NBRC 103154</strain>
    </source>
</reference>
<dbReference type="AlphaFoldDB" id="A0A511QU66"/>
<dbReference type="Proteomes" id="UP000321113">
    <property type="component" value="Unassembled WGS sequence"/>
</dbReference>
<proteinExistence type="predicted"/>
<dbReference type="RefSeq" id="WP_119009135.1">
    <property type="nucleotide sequence ID" value="NZ_BJXK01000010.1"/>
</dbReference>
<dbReference type="Pfam" id="PF11736">
    <property type="entry name" value="DUF3299"/>
    <property type="match status" value="1"/>
</dbReference>
<evidence type="ECO:0008006" key="4">
    <source>
        <dbReference type="Google" id="ProtNLM"/>
    </source>
</evidence>